<dbReference type="Proteomes" id="UP000076489">
    <property type="component" value="Unassembled WGS sequence"/>
</dbReference>
<protein>
    <submittedName>
        <fullName evidence="1">Uncharacterized protein</fullName>
    </submittedName>
</protein>
<dbReference type="AlphaFoldDB" id="A0A166MLY3"/>
<name>A0A166MLY3_PSEFL</name>
<dbReference type="EMBL" id="LUKJ01000003">
    <property type="protein sequence ID" value="KZN15894.1"/>
    <property type="molecule type" value="Genomic_DNA"/>
</dbReference>
<comment type="caution">
    <text evidence="1">The sequence shown here is derived from an EMBL/GenBank/DDBJ whole genome shotgun (WGS) entry which is preliminary data.</text>
</comment>
<evidence type="ECO:0000313" key="1">
    <source>
        <dbReference type="EMBL" id="KZN15894.1"/>
    </source>
</evidence>
<evidence type="ECO:0000313" key="2">
    <source>
        <dbReference type="Proteomes" id="UP000076489"/>
    </source>
</evidence>
<accession>A0A166MLY3</accession>
<proteinExistence type="predicted"/>
<reference evidence="2" key="1">
    <citation type="submission" date="2016-03" db="EMBL/GenBank/DDBJ databases">
        <authorList>
            <person name="Ray J."/>
            <person name="Price M."/>
            <person name="Deutschbauer A."/>
        </authorList>
    </citation>
    <scope>NUCLEOTIDE SEQUENCE [LARGE SCALE GENOMIC DNA]</scope>
    <source>
        <strain evidence="2">FW300-N1B4</strain>
    </source>
</reference>
<sequence>MALVSDLMKLINATSVVMANHPNLQDHLRRVLEWEFNQGPVDLRHVRSLVSSPRLMSMNVRAFSHPALVEAGDTFLDSRTMLADYPQKTRAISLANYLDLVDAVEIIDEYHPHDASVMKLQIWPYEPGDLNEFAMAVAVALSYTPAELMAESRISLAIDELVSAWGFYTDEF</sequence>
<organism evidence="1 2">
    <name type="scientific">Pseudomonas fluorescens</name>
    <dbReference type="NCBI Taxonomy" id="294"/>
    <lineage>
        <taxon>Bacteria</taxon>
        <taxon>Pseudomonadati</taxon>
        <taxon>Pseudomonadota</taxon>
        <taxon>Gammaproteobacteria</taxon>
        <taxon>Pseudomonadales</taxon>
        <taxon>Pseudomonadaceae</taxon>
        <taxon>Pseudomonas</taxon>
    </lineage>
</organism>
<gene>
    <name evidence="1" type="ORF">A1D17_06860</name>
</gene>
<reference evidence="1 2" key="2">
    <citation type="journal article" date="2018" name="Nature">
        <title>Mutant phenotypes for thousands of bacterial genes of unknown function.</title>
        <authorList>
            <person name="Price M.N."/>
            <person name="Wetmore K.M."/>
            <person name="Waters R.J."/>
            <person name="Callaghan M."/>
            <person name="Ray J."/>
            <person name="Liu H."/>
            <person name="Kuehl J.V."/>
            <person name="Melnyk R.A."/>
            <person name="Lamson J.S."/>
            <person name="Suh Y."/>
            <person name="Carlson H.K."/>
            <person name="Esquivel Z."/>
            <person name="Sadeeshkumar H."/>
            <person name="Chakraborty R."/>
            <person name="Zane G.M."/>
            <person name="Rubin B.E."/>
            <person name="Wall J.D."/>
            <person name="Visel A."/>
            <person name="Bristow J."/>
            <person name="Blow M.J."/>
            <person name="Arkin A.P."/>
            <person name="Deutschbauer A.M."/>
        </authorList>
    </citation>
    <scope>NUCLEOTIDE SEQUENCE [LARGE SCALE GENOMIC DNA]</scope>
    <source>
        <strain evidence="1 2">FW300-N1B4</strain>
    </source>
</reference>